<evidence type="ECO:0000313" key="2">
    <source>
        <dbReference type="Proteomes" id="UP000008743"/>
    </source>
</evidence>
<evidence type="ECO:0000313" key="1">
    <source>
        <dbReference type="EMBL" id="KJE97861.1"/>
    </source>
</evidence>
<organism evidence="1 2">
    <name type="scientific">Capsaspora owczarzaki (strain ATCC 30864)</name>
    <dbReference type="NCBI Taxonomy" id="595528"/>
    <lineage>
        <taxon>Eukaryota</taxon>
        <taxon>Filasterea</taxon>
        <taxon>Capsaspora</taxon>
    </lineage>
</organism>
<reference evidence="2" key="1">
    <citation type="submission" date="2011-02" db="EMBL/GenBank/DDBJ databases">
        <title>The Genome Sequence of Capsaspora owczarzaki ATCC 30864.</title>
        <authorList>
            <person name="Russ C."/>
            <person name="Cuomo C."/>
            <person name="Burger G."/>
            <person name="Gray M.W."/>
            <person name="Holland P.W.H."/>
            <person name="King N."/>
            <person name="Lang F.B.F."/>
            <person name="Roger A.J."/>
            <person name="Ruiz-Trillo I."/>
            <person name="Young S.K."/>
            <person name="Zeng Q."/>
            <person name="Gargeya S."/>
            <person name="Alvarado L."/>
            <person name="Berlin A."/>
            <person name="Chapman S.B."/>
            <person name="Chen Z."/>
            <person name="Freedman E."/>
            <person name="Gellesch M."/>
            <person name="Goldberg J."/>
            <person name="Griggs A."/>
            <person name="Gujja S."/>
            <person name="Heilman E."/>
            <person name="Heiman D."/>
            <person name="Howarth C."/>
            <person name="Mehta T."/>
            <person name="Neiman D."/>
            <person name="Pearson M."/>
            <person name="Roberts A."/>
            <person name="Saif S."/>
            <person name="Shea T."/>
            <person name="Shenoy N."/>
            <person name="Sisk P."/>
            <person name="Stolte C."/>
            <person name="Sykes S."/>
            <person name="White J."/>
            <person name="Yandava C."/>
            <person name="Haas B."/>
            <person name="Nusbaum C."/>
            <person name="Birren B."/>
        </authorList>
    </citation>
    <scope>NUCLEOTIDE SEQUENCE</scope>
    <source>
        <strain evidence="2">ATCC 30864</strain>
    </source>
</reference>
<protein>
    <submittedName>
        <fullName evidence="1">Uncharacterized protein</fullName>
    </submittedName>
</protein>
<accession>A0A0D2USB5</accession>
<gene>
    <name evidence="1" type="ORF">CAOG_007943</name>
</gene>
<dbReference type="PhylomeDB" id="A0A0D2USB5"/>
<dbReference type="AlphaFoldDB" id="A0A0D2USB5"/>
<dbReference type="RefSeq" id="XP_004343031.1">
    <property type="nucleotide sequence ID" value="XM_004342981.1"/>
</dbReference>
<sequence length="180" mass="20528">MGMDPEQMEPLAEPDWDEFKKGAQLEKYLKTVEGGMMLVAQKNIPKFWMDLHVNQLIDAIRGLKNLKEDERLKLSLGVLITTPGRIKAMNPQPVQVLNYLNYLFSTVGSLGFAAKDLSILTGTIAKLKAASEEDRDYFINQQVVEVWTNWMESEETKNSPRPYFFVLYAKLQTAILNALK</sequence>
<dbReference type="EMBL" id="KE346375">
    <property type="protein sequence ID" value="KJE97861.1"/>
    <property type="molecule type" value="Genomic_DNA"/>
</dbReference>
<name>A0A0D2USB5_CAPO3</name>
<proteinExistence type="predicted"/>
<dbReference type="Proteomes" id="UP000008743">
    <property type="component" value="Unassembled WGS sequence"/>
</dbReference>
<dbReference type="InParanoid" id="A0A0D2USB5"/>
<keyword evidence="2" id="KW-1185">Reference proteome</keyword>